<gene>
    <name evidence="1" type="ORF">MPRF_04800</name>
</gene>
<evidence type="ECO:0000313" key="1">
    <source>
        <dbReference type="EMBL" id="BBY73581.1"/>
    </source>
</evidence>
<dbReference type="AlphaFoldDB" id="A0A7I7TY68"/>
<dbReference type="InterPro" id="IPR046275">
    <property type="entry name" value="DUF6308"/>
</dbReference>
<protein>
    <submittedName>
        <fullName evidence="1">Uncharacterized protein</fullName>
    </submittedName>
</protein>
<reference evidence="1 2" key="1">
    <citation type="journal article" date="2019" name="Emerg. Microbes Infect.">
        <title>Comprehensive subspecies identification of 175 nontuberculous mycobacteria species based on 7547 genomic profiles.</title>
        <authorList>
            <person name="Matsumoto Y."/>
            <person name="Kinjo T."/>
            <person name="Motooka D."/>
            <person name="Nabeya D."/>
            <person name="Jung N."/>
            <person name="Uechi K."/>
            <person name="Horii T."/>
            <person name="Iida T."/>
            <person name="Fujita J."/>
            <person name="Nakamura S."/>
        </authorList>
    </citation>
    <scope>NUCLEOTIDE SEQUENCE [LARGE SCALE GENOMIC DNA]</scope>
    <source>
        <strain evidence="1 2">JCM 6367</strain>
    </source>
</reference>
<accession>A0A7I7TY68</accession>
<organism evidence="1 2">
    <name type="scientific">Mycolicibacterium parafortuitum</name>
    <name type="common">Mycobacterium parafortuitum</name>
    <dbReference type="NCBI Taxonomy" id="39692"/>
    <lineage>
        <taxon>Bacteria</taxon>
        <taxon>Bacillati</taxon>
        <taxon>Actinomycetota</taxon>
        <taxon>Actinomycetes</taxon>
        <taxon>Mycobacteriales</taxon>
        <taxon>Mycobacteriaceae</taxon>
        <taxon>Mycolicibacterium</taxon>
    </lineage>
</organism>
<name>A0A7I7TY68_MYCPF</name>
<dbReference type="RefSeq" id="WP_163765339.1">
    <property type="nucleotide sequence ID" value="NZ_AP022598.1"/>
</dbReference>
<dbReference type="Pfam" id="PF19827">
    <property type="entry name" value="DUF6308"/>
    <property type="match status" value="1"/>
</dbReference>
<evidence type="ECO:0000313" key="2">
    <source>
        <dbReference type="Proteomes" id="UP000466554"/>
    </source>
</evidence>
<sequence length="234" mass="26153">MEPAELDEVRIGCVTIPLERAQQWVAQYTDEGNSCAVNPYAYPAYDSYERDRNDPRQLTDADLLAPGLLNVPIKIRSFYDLQRIRPELEAGLANDDLGYALSEIEDPLRVEGMVKPLYSVLDAPQGKPRNVNATTLSKVLHRKRPQSLVLHDKWVRACYVGEDGPVPRVKKRSWADYMVAITLAIGHDIRSQQGAFKILDEATSAPGDLTHVRLLDILAWTSKGSMARGSAERP</sequence>
<proteinExistence type="predicted"/>
<dbReference type="EMBL" id="AP022598">
    <property type="protein sequence ID" value="BBY73581.1"/>
    <property type="molecule type" value="Genomic_DNA"/>
</dbReference>
<dbReference type="Proteomes" id="UP000466554">
    <property type="component" value="Chromosome"/>
</dbReference>